<dbReference type="InterPro" id="IPR013149">
    <property type="entry name" value="ADH-like_C"/>
</dbReference>
<dbReference type="InterPro" id="IPR013154">
    <property type="entry name" value="ADH-like_N"/>
</dbReference>
<dbReference type="Gene3D" id="3.40.50.720">
    <property type="entry name" value="NAD(P)-binding Rossmann-like Domain"/>
    <property type="match status" value="1"/>
</dbReference>
<dbReference type="Pfam" id="PF08240">
    <property type="entry name" value="ADH_N"/>
    <property type="match status" value="1"/>
</dbReference>
<keyword evidence="4 6" id="KW-0862">Zinc</keyword>
<evidence type="ECO:0000256" key="1">
    <source>
        <dbReference type="ARBA" id="ARBA00001947"/>
    </source>
</evidence>
<keyword evidence="9" id="KW-1185">Reference proteome</keyword>
<dbReference type="GO" id="GO:0008270">
    <property type="term" value="F:zinc ion binding"/>
    <property type="evidence" value="ECO:0007669"/>
    <property type="project" value="InterPro"/>
</dbReference>
<comment type="caution">
    <text evidence="8">The sequence shown here is derived from an EMBL/GenBank/DDBJ whole genome shotgun (WGS) entry which is preliminary data.</text>
</comment>
<dbReference type="InterPro" id="IPR002328">
    <property type="entry name" value="ADH_Zn_CS"/>
</dbReference>
<feature type="domain" description="Enoyl reductase (ER)" evidence="7">
    <location>
        <begin position="19"/>
        <end position="353"/>
    </location>
</feature>
<dbReference type="PROSITE" id="PS00059">
    <property type="entry name" value="ADH_ZINC"/>
    <property type="match status" value="1"/>
</dbReference>
<protein>
    <submittedName>
        <fullName evidence="8">Alcohol dehydrogenase superfamily, zinc-containing:Alcohol dehydrogenase, zinc-containing</fullName>
    </submittedName>
</protein>
<dbReference type="EMBL" id="AASE01000002">
    <property type="protein sequence ID" value="EAT59792.1"/>
    <property type="molecule type" value="Genomic_DNA"/>
</dbReference>
<dbReference type="InterPro" id="IPR036291">
    <property type="entry name" value="NAD(P)-bd_dom_sf"/>
</dbReference>
<proteinExistence type="inferred from homology"/>
<evidence type="ECO:0000256" key="4">
    <source>
        <dbReference type="ARBA" id="ARBA00022833"/>
    </source>
</evidence>
<dbReference type="Proteomes" id="UP000004162">
    <property type="component" value="Unassembled WGS sequence"/>
</dbReference>
<keyword evidence="5" id="KW-0560">Oxidoreductase</keyword>
<dbReference type="InterPro" id="IPR011032">
    <property type="entry name" value="GroES-like_sf"/>
</dbReference>
<evidence type="ECO:0000256" key="6">
    <source>
        <dbReference type="RuleBase" id="RU361277"/>
    </source>
</evidence>
<organism evidence="8 9">
    <name type="scientific">Chlorobium ferrooxidans DSM 13031</name>
    <dbReference type="NCBI Taxonomy" id="377431"/>
    <lineage>
        <taxon>Bacteria</taxon>
        <taxon>Pseudomonadati</taxon>
        <taxon>Chlorobiota</taxon>
        <taxon>Chlorobiia</taxon>
        <taxon>Chlorobiales</taxon>
        <taxon>Chlorobiaceae</taxon>
        <taxon>Chlorobium/Pelodictyon group</taxon>
        <taxon>Chlorobium</taxon>
    </lineage>
</organism>
<evidence type="ECO:0000313" key="8">
    <source>
        <dbReference type="EMBL" id="EAT59792.1"/>
    </source>
</evidence>
<accession>Q0YTW0</accession>
<dbReference type="PANTHER" id="PTHR43350:SF17">
    <property type="entry name" value="NAD-DEPENDENT ALCOHOL DEHYDROGENASE"/>
    <property type="match status" value="1"/>
</dbReference>
<dbReference type="Pfam" id="PF00107">
    <property type="entry name" value="ADH_zinc_N"/>
    <property type="match status" value="1"/>
</dbReference>
<dbReference type="SMART" id="SM00829">
    <property type="entry name" value="PKS_ER"/>
    <property type="match status" value="1"/>
</dbReference>
<dbReference type="SUPFAM" id="SSF50129">
    <property type="entry name" value="GroES-like"/>
    <property type="match status" value="2"/>
</dbReference>
<gene>
    <name evidence="8" type="ORF">CferDRAFT_1799</name>
</gene>
<keyword evidence="3 6" id="KW-0479">Metal-binding</keyword>
<evidence type="ECO:0000259" key="7">
    <source>
        <dbReference type="SMART" id="SM00829"/>
    </source>
</evidence>
<dbReference type="SUPFAM" id="SSF51735">
    <property type="entry name" value="NAD(P)-binding Rossmann-fold domains"/>
    <property type="match status" value="1"/>
</dbReference>
<sequence length="360" mass="38152">MSQATMTVIPKTMKAAVLTELKSPLIVAEITMPAQLEIGQVLVKIHFSGICGSQLGEIDGAKGEDKYLPHLLGHEASGTVTAIGPGVRHVRPGDRVVLHWRKGPGIEAEPPVYHWEGKRVNAGWVTTFNEYAVVSENRVTAIPADSNLEVAALFGCAVTTGFGVVQNNAKVQIGESVVVFGAGGIGLSIVQAASLVSAYPIIAVDMFDNKLQLATQMGATHIINSRNGDARQMILDITGNAGVDVFIDNTGQPAIIEMGYQITKPQGRVTLVGVPRKGSNINIYSLPLHFGKGLSGSHGGEANPQTDIPRYLGLFRNGKLPLTPLITDTYSLDEINTAVSDMRSGKIAGRCMISFDASAS</sequence>
<name>Q0YTW0_9CHLB</name>
<evidence type="ECO:0000256" key="5">
    <source>
        <dbReference type="ARBA" id="ARBA00023002"/>
    </source>
</evidence>
<evidence type="ECO:0000256" key="3">
    <source>
        <dbReference type="ARBA" id="ARBA00022723"/>
    </source>
</evidence>
<dbReference type="Gene3D" id="3.90.180.10">
    <property type="entry name" value="Medium-chain alcohol dehydrogenases, catalytic domain"/>
    <property type="match status" value="1"/>
</dbReference>
<comment type="similarity">
    <text evidence="2 6">Belongs to the zinc-containing alcohol dehydrogenase family.</text>
</comment>
<evidence type="ECO:0000256" key="2">
    <source>
        <dbReference type="ARBA" id="ARBA00008072"/>
    </source>
</evidence>
<dbReference type="AlphaFoldDB" id="Q0YTW0"/>
<dbReference type="GO" id="GO:0016616">
    <property type="term" value="F:oxidoreductase activity, acting on the CH-OH group of donors, NAD or NADP as acceptor"/>
    <property type="evidence" value="ECO:0007669"/>
    <property type="project" value="UniProtKB-ARBA"/>
</dbReference>
<reference evidence="8 9" key="1">
    <citation type="submission" date="2006-07" db="EMBL/GenBank/DDBJ databases">
        <title>Annotation of the draft genome assembly of Chlorobium ferroxidans DSM 13031.</title>
        <authorList>
            <consortium name="US DOE Joint Genome Institute (JGI-ORNL)"/>
            <person name="Larimer F."/>
            <person name="Land M."/>
            <person name="Hauser L."/>
        </authorList>
    </citation>
    <scope>NUCLEOTIDE SEQUENCE [LARGE SCALE GENOMIC DNA]</scope>
    <source>
        <strain evidence="8 9">DSM 13031</strain>
    </source>
</reference>
<reference evidence="8 9" key="2">
    <citation type="submission" date="2006-07" db="EMBL/GenBank/DDBJ databases">
        <title>Sequencing of the draft genome and assembly of Chlorobium ferroxidans DSM 13031.</title>
        <authorList>
            <consortium name="US DOE Joint Genome Institute (JGI-PGF)"/>
            <person name="Copeland A."/>
            <person name="Lucas S."/>
            <person name="Lapidus A."/>
            <person name="Barry K."/>
            <person name="Glavina del Rio T."/>
            <person name="Dalin E."/>
            <person name="Tice H."/>
            <person name="Bruce D."/>
            <person name="Pitluck S."/>
            <person name="Richardson P."/>
        </authorList>
    </citation>
    <scope>NUCLEOTIDE SEQUENCE [LARGE SCALE GENOMIC DNA]</scope>
    <source>
        <strain evidence="8 9">DSM 13031</strain>
    </source>
</reference>
<dbReference type="InterPro" id="IPR020843">
    <property type="entry name" value="ER"/>
</dbReference>
<dbReference type="FunFam" id="3.40.50.720:FF:000003">
    <property type="entry name" value="S-(hydroxymethyl)glutathione dehydrogenase"/>
    <property type="match status" value="1"/>
</dbReference>
<comment type="cofactor">
    <cofactor evidence="1 6">
        <name>Zn(2+)</name>
        <dbReference type="ChEBI" id="CHEBI:29105"/>
    </cofactor>
</comment>
<dbReference type="PANTHER" id="PTHR43350">
    <property type="entry name" value="NAD-DEPENDENT ALCOHOL DEHYDROGENASE"/>
    <property type="match status" value="1"/>
</dbReference>
<evidence type="ECO:0000313" key="9">
    <source>
        <dbReference type="Proteomes" id="UP000004162"/>
    </source>
</evidence>